<evidence type="ECO:0000313" key="2">
    <source>
        <dbReference type="EMBL" id="KAA1070690.1"/>
    </source>
</evidence>
<keyword evidence="1" id="KW-1133">Transmembrane helix</keyword>
<keyword evidence="1" id="KW-0472">Membrane</keyword>
<organism evidence="2 3">
    <name type="scientific">Puccinia graminis f. sp. tritici</name>
    <dbReference type="NCBI Taxonomy" id="56615"/>
    <lineage>
        <taxon>Eukaryota</taxon>
        <taxon>Fungi</taxon>
        <taxon>Dikarya</taxon>
        <taxon>Basidiomycota</taxon>
        <taxon>Pucciniomycotina</taxon>
        <taxon>Pucciniomycetes</taxon>
        <taxon>Pucciniales</taxon>
        <taxon>Pucciniaceae</taxon>
        <taxon>Puccinia</taxon>
    </lineage>
</organism>
<sequence length="50" mass="5798">MEIKILCLKLAMAGCIVSFIAFLVILLLEKYWPQHASPWGNIFYPPQRHP</sequence>
<feature type="transmembrane region" description="Helical" evidence="1">
    <location>
        <begin position="7"/>
        <end position="28"/>
    </location>
</feature>
<name>A0A5B0M3Y7_PUCGR</name>
<gene>
    <name evidence="2" type="ORF">PGT21_021166</name>
</gene>
<proteinExistence type="predicted"/>
<accession>A0A5B0M3Y7</accession>
<dbReference type="EMBL" id="VSWC01000171">
    <property type="protein sequence ID" value="KAA1070690.1"/>
    <property type="molecule type" value="Genomic_DNA"/>
</dbReference>
<dbReference type="Proteomes" id="UP000324748">
    <property type="component" value="Unassembled WGS sequence"/>
</dbReference>
<evidence type="ECO:0000313" key="3">
    <source>
        <dbReference type="Proteomes" id="UP000324748"/>
    </source>
</evidence>
<dbReference type="AlphaFoldDB" id="A0A5B0M3Y7"/>
<keyword evidence="1" id="KW-0812">Transmembrane</keyword>
<reference evidence="2 3" key="1">
    <citation type="submission" date="2019-05" db="EMBL/GenBank/DDBJ databases">
        <title>Emergence of the Ug99 lineage of the wheat stem rust pathogen through somatic hybridization.</title>
        <authorList>
            <person name="Li F."/>
            <person name="Upadhyaya N.M."/>
            <person name="Sperschneider J."/>
            <person name="Matny O."/>
            <person name="Nguyen-Phuc H."/>
            <person name="Mago R."/>
            <person name="Raley C."/>
            <person name="Miller M.E."/>
            <person name="Silverstein K.A.T."/>
            <person name="Henningsen E."/>
            <person name="Hirsch C.D."/>
            <person name="Visser B."/>
            <person name="Pretorius Z.A."/>
            <person name="Steffenson B.J."/>
            <person name="Schwessinger B."/>
            <person name="Dodds P.N."/>
            <person name="Figueroa M."/>
        </authorList>
    </citation>
    <scope>NUCLEOTIDE SEQUENCE [LARGE SCALE GENOMIC DNA]</scope>
    <source>
        <strain evidence="2">21-0</strain>
    </source>
</reference>
<comment type="caution">
    <text evidence="2">The sequence shown here is derived from an EMBL/GenBank/DDBJ whole genome shotgun (WGS) entry which is preliminary data.</text>
</comment>
<evidence type="ECO:0000256" key="1">
    <source>
        <dbReference type="SAM" id="Phobius"/>
    </source>
</evidence>
<keyword evidence="3" id="KW-1185">Reference proteome</keyword>
<protein>
    <submittedName>
        <fullName evidence="2">Uncharacterized protein</fullName>
    </submittedName>
</protein>